<dbReference type="Proteomes" id="UP000838763">
    <property type="component" value="Unassembled WGS sequence"/>
</dbReference>
<feature type="region of interest" description="Disordered" evidence="2">
    <location>
        <begin position="610"/>
        <end position="671"/>
    </location>
</feature>
<evidence type="ECO:0000259" key="3">
    <source>
        <dbReference type="SMART" id="SM00787"/>
    </source>
</evidence>
<dbReference type="EMBL" id="CALLCH030000019">
    <property type="protein sequence ID" value="CAI4219367.1"/>
    <property type="molecule type" value="Genomic_DNA"/>
</dbReference>
<feature type="compositionally biased region" description="Low complexity" evidence="2">
    <location>
        <begin position="191"/>
        <end position="214"/>
    </location>
</feature>
<dbReference type="PANTHER" id="PTHR28260:SF1">
    <property type="entry name" value="SPINDLE POLE BODY COMPONENT SPC105"/>
    <property type="match status" value="1"/>
</dbReference>
<keyword evidence="1" id="KW-0175">Coiled coil</keyword>
<feature type="compositionally biased region" description="Acidic residues" evidence="2">
    <location>
        <begin position="165"/>
        <end position="177"/>
    </location>
</feature>
<name>A0A9P1H9Y9_9PEZI</name>
<accession>A0A9P1H9Y9</accession>
<dbReference type="SMART" id="SM01315">
    <property type="entry name" value="Spc7_N"/>
    <property type="match status" value="1"/>
</dbReference>
<dbReference type="Pfam" id="PF18210">
    <property type="entry name" value="Knl1_RWD_C"/>
    <property type="match status" value="1"/>
</dbReference>
<evidence type="ECO:0000256" key="1">
    <source>
        <dbReference type="SAM" id="Coils"/>
    </source>
</evidence>
<dbReference type="GO" id="GO:1990758">
    <property type="term" value="P:mitotic sister chromatid biorientation"/>
    <property type="evidence" value="ECO:0007669"/>
    <property type="project" value="TreeGrafter"/>
</dbReference>
<dbReference type="Pfam" id="PF08317">
    <property type="entry name" value="Spc7"/>
    <property type="match status" value="1"/>
</dbReference>
<feature type="region of interest" description="Disordered" evidence="2">
    <location>
        <begin position="423"/>
        <end position="449"/>
    </location>
</feature>
<evidence type="ECO:0000313" key="4">
    <source>
        <dbReference type="EMBL" id="CAI4219367.1"/>
    </source>
</evidence>
<dbReference type="Pfam" id="PF15402">
    <property type="entry name" value="MELT_2"/>
    <property type="match status" value="4"/>
</dbReference>
<proteinExistence type="predicted"/>
<dbReference type="InterPro" id="IPR040850">
    <property type="entry name" value="Knl1_RWD_C"/>
</dbReference>
<feature type="compositionally biased region" description="Polar residues" evidence="2">
    <location>
        <begin position="482"/>
        <end position="498"/>
    </location>
</feature>
<comment type="caution">
    <text evidence="4">The sequence shown here is derived from an EMBL/GenBank/DDBJ whole genome shotgun (WGS) entry which is preliminary data.</text>
</comment>
<dbReference type="SMART" id="SM00787">
    <property type="entry name" value="Spc7"/>
    <property type="match status" value="1"/>
</dbReference>
<feature type="region of interest" description="Disordered" evidence="2">
    <location>
        <begin position="474"/>
        <end position="538"/>
    </location>
</feature>
<feature type="coiled-coil region" evidence="1">
    <location>
        <begin position="818"/>
        <end position="866"/>
    </location>
</feature>
<dbReference type="OrthoDB" id="5592879at2759"/>
<protein>
    <recommendedName>
        <fullName evidence="3">Spc7 kinetochore protein domain-containing protein</fullName>
    </recommendedName>
</protein>
<dbReference type="InterPro" id="IPR033338">
    <property type="entry name" value="Spc105/Spc7"/>
</dbReference>
<dbReference type="GO" id="GO:0034501">
    <property type="term" value="P:protein localization to kinetochore"/>
    <property type="evidence" value="ECO:0007669"/>
    <property type="project" value="TreeGrafter"/>
</dbReference>
<gene>
    <name evidence="4" type="ORF">PPNO1_LOCUS8932</name>
</gene>
<organism evidence="4 5">
    <name type="scientific">Parascedosporium putredinis</name>
    <dbReference type="NCBI Taxonomy" id="1442378"/>
    <lineage>
        <taxon>Eukaryota</taxon>
        <taxon>Fungi</taxon>
        <taxon>Dikarya</taxon>
        <taxon>Ascomycota</taxon>
        <taxon>Pezizomycotina</taxon>
        <taxon>Sordariomycetes</taxon>
        <taxon>Hypocreomycetidae</taxon>
        <taxon>Microascales</taxon>
        <taxon>Microascaceae</taxon>
        <taxon>Parascedosporium</taxon>
    </lineage>
</organism>
<dbReference type="InterPro" id="IPR013253">
    <property type="entry name" value="Spc7_domain"/>
</dbReference>
<dbReference type="GO" id="GO:0007094">
    <property type="term" value="P:mitotic spindle assembly checkpoint signaling"/>
    <property type="evidence" value="ECO:0007669"/>
    <property type="project" value="TreeGrafter"/>
</dbReference>
<feature type="domain" description="Spc7 kinetochore protein" evidence="3">
    <location>
        <begin position="639"/>
        <end position="931"/>
    </location>
</feature>
<evidence type="ECO:0000256" key="2">
    <source>
        <dbReference type="SAM" id="MobiDB-lite"/>
    </source>
</evidence>
<dbReference type="AlphaFoldDB" id="A0A9P1H9Y9"/>
<sequence length="1105" mass="122034">MLHSICLLNRTNTEILLDLDFGENVTATGSKTFHGQSYNLSQGAKIALRAEEEQQVSLKEREERERREARRKSLANRRVSFAAEATLHTFHEIEYQDPAAYTNSARRASTATLATSHQQTTDQPGGALVGVEGHVHPRGPGHQQSDWEQDIDDTVASSMYGSDSDLGESVEEVEDHEDTGSPSDSSDDDGTMVTVDGDETTSASVASADSSTVDEALRLAARHADTQKPSADDGTETIERDSTGMDLEMEITQAIGGIIRHGVTKPVDNSDMSMDVTRAFGTIFSRNGQSQHNMEDEIPAPYIDNMLEAKCDPHGQVIKDHSHGVEDISSQSNEDMSMELTTVMGGLISTENGDTHEHDGTLASIKRNLSYKGRELNQAPALPFDTSPDDSAETVGMDITTALGKILPTSSSHALGSDGAFEVDMATTPGATPQPRPQKSNSPTQVVASSQDVLGVSHNPVMASFTDHIRVGKQNAPDHTIPRNSSRSPTSTVTSQVDNALDGAGPQPISPKKRSISPNQRHDAHGTLNGFASPQTPILLTPQSKRLPKFGLEKEGLGSPRVSALLDRRASIGEVSCSFTPECRGDKERNSDQKSLDDAEVTVNLKEMIASLSPKKNHRGRKSLHVGSARGVLGKRPTELDDSEEEKDGIKRLKGHHGSPVKNVRLQQPPGSVASMLETSAVPEPKEPPDEPELKKYISEGRRIVKEIEVETYQDNPPLFQEYASATPEFKMLMDHQFKNGKTHARLLSKAMWYEWRMKLQQGLREGLERINHDMDEDIISLETQRQLIDSSLPTLASKYESLARAHGDLEIYAKELAECDQNELNSARHQLVELEASIQARKKQIAELRIQVQLTESRKEQISLQKDRCMVDIKEAEKIREECKGWTAKEISVYKEKVQTLEKQYHWAVTGVAGARITMAYKGELVVAFDITDTQHGWDDPTVEARRVFTKSDAPTRHQEVARDFFLQRIRDHSHKSDRKLSSLLSLAAREWETARCMVRNINVADTTYPTKVIRTSGTSIEVVSTLLVTELETKIEVIFAISMNTALGNTQVTIEPSARVVYGEAFNLGKMKDHLTSRINQMPGSMTFRKRGATFLYHCTEGS</sequence>
<reference evidence="4" key="1">
    <citation type="submission" date="2022-11" db="EMBL/GenBank/DDBJ databases">
        <authorList>
            <person name="Scott C."/>
            <person name="Bruce N."/>
        </authorList>
    </citation>
    <scope>NUCLEOTIDE SEQUENCE</scope>
</reference>
<dbReference type="PANTHER" id="PTHR28260">
    <property type="entry name" value="SPINDLE POLE BODY COMPONENT SPC105"/>
    <property type="match status" value="1"/>
</dbReference>
<feature type="compositionally biased region" description="Polar residues" evidence="2">
    <location>
        <begin position="437"/>
        <end position="449"/>
    </location>
</feature>
<feature type="compositionally biased region" description="Low complexity" evidence="2">
    <location>
        <begin position="106"/>
        <end position="116"/>
    </location>
</feature>
<keyword evidence="5" id="KW-1185">Reference proteome</keyword>
<evidence type="ECO:0000313" key="5">
    <source>
        <dbReference type="Proteomes" id="UP000838763"/>
    </source>
</evidence>
<feature type="compositionally biased region" description="Basic residues" evidence="2">
    <location>
        <begin position="615"/>
        <end position="624"/>
    </location>
</feature>
<feature type="region of interest" description="Disordered" evidence="2">
    <location>
        <begin position="106"/>
        <end position="245"/>
    </location>
</feature>
<dbReference type="GO" id="GO:0000776">
    <property type="term" value="C:kinetochore"/>
    <property type="evidence" value="ECO:0007669"/>
    <property type="project" value="TreeGrafter"/>
</dbReference>